<reference evidence="1 2" key="1">
    <citation type="journal article" date="2011" name="Front. Microbiol.">
        <title>Genomic signatures of strain selection and enhancement in Bacillus atrophaeus var. globigii, a historical biowarfare simulant.</title>
        <authorList>
            <person name="Gibbons H.S."/>
            <person name="Broomall S.M."/>
            <person name="McNew L.A."/>
            <person name="Daligault H."/>
            <person name="Chapman C."/>
            <person name="Bruce D."/>
            <person name="Karavis M."/>
            <person name="Krepps M."/>
            <person name="McGregor P.A."/>
            <person name="Hong C."/>
            <person name="Park K.H."/>
            <person name="Akmal A."/>
            <person name="Feldman A."/>
            <person name="Lin J.S."/>
            <person name="Chang W.E."/>
            <person name="Higgs B.W."/>
            <person name="Demirev P."/>
            <person name="Lindquist J."/>
            <person name="Liem A."/>
            <person name="Fochler E."/>
            <person name="Read T.D."/>
            <person name="Tapia R."/>
            <person name="Johnson S."/>
            <person name="Bishop-Lilly K.A."/>
            <person name="Detter C."/>
            <person name="Han C."/>
            <person name="Sozhamannan S."/>
            <person name="Rosenzweig C.N."/>
            <person name="Skowronski E.W."/>
        </authorList>
    </citation>
    <scope>NUCLEOTIDE SEQUENCE [LARGE SCALE GENOMIC DNA]</scope>
    <source>
        <strain evidence="1 2">Y4G10-17</strain>
    </source>
</reference>
<accession>A0A432WFY4</accession>
<protein>
    <recommendedName>
        <fullName evidence="3">Motility protein</fullName>
    </recommendedName>
</protein>
<dbReference type="EMBL" id="PIPO01000004">
    <property type="protein sequence ID" value="RUO32627.1"/>
    <property type="molecule type" value="Genomic_DNA"/>
</dbReference>
<dbReference type="AlphaFoldDB" id="A0A432WFY4"/>
<proteinExistence type="predicted"/>
<organism evidence="1 2">
    <name type="scientific">Aliidiomarina soli</name>
    <dbReference type="NCBI Taxonomy" id="1928574"/>
    <lineage>
        <taxon>Bacteria</taxon>
        <taxon>Pseudomonadati</taxon>
        <taxon>Pseudomonadota</taxon>
        <taxon>Gammaproteobacteria</taxon>
        <taxon>Alteromonadales</taxon>
        <taxon>Idiomarinaceae</taxon>
        <taxon>Aliidiomarina</taxon>
    </lineage>
</organism>
<name>A0A432WFY4_9GAMM</name>
<keyword evidence="2" id="KW-1185">Reference proteome</keyword>
<evidence type="ECO:0000313" key="1">
    <source>
        <dbReference type="EMBL" id="RUO32627.1"/>
    </source>
</evidence>
<evidence type="ECO:0000313" key="2">
    <source>
        <dbReference type="Proteomes" id="UP000287823"/>
    </source>
</evidence>
<dbReference type="RefSeq" id="WP_126799384.1">
    <property type="nucleotide sequence ID" value="NZ_PIPO01000004.1"/>
</dbReference>
<comment type="caution">
    <text evidence="1">The sequence shown here is derived from an EMBL/GenBank/DDBJ whole genome shotgun (WGS) entry which is preliminary data.</text>
</comment>
<evidence type="ECO:0008006" key="3">
    <source>
        <dbReference type="Google" id="ProtNLM"/>
    </source>
</evidence>
<gene>
    <name evidence="1" type="ORF">CWE14_10850</name>
</gene>
<sequence length="60" mass="6073">MEVSMNSQQALELKGVQMANNQQKAVGQASLQLLESAAVTATVSNAAPSAAVGNNINTTA</sequence>
<dbReference type="Proteomes" id="UP000287823">
    <property type="component" value="Unassembled WGS sequence"/>
</dbReference>